<sequence length="42" mass="5062">MHYTSLPYITVITVIQQKRLCRVTYYEAESEVLSPDQYQQYC</sequence>
<organism evidence="1">
    <name type="scientific">Anguilla anguilla</name>
    <name type="common">European freshwater eel</name>
    <name type="synonym">Muraena anguilla</name>
    <dbReference type="NCBI Taxonomy" id="7936"/>
    <lineage>
        <taxon>Eukaryota</taxon>
        <taxon>Metazoa</taxon>
        <taxon>Chordata</taxon>
        <taxon>Craniata</taxon>
        <taxon>Vertebrata</taxon>
        <taxon>Euteleostomi</taxon>
        <taxon>Actinopterygii</taxon>
        <taxon>Neopterygii</taxon>
        <taxon>Teleostei</taxon>
        <taxon>Anguilliformes</taxon>
        <taxon>Anguillidae</taxon>
        <taxon>Anguilla</taxon>
    </lineage>
</organism>
<dbReference type="EMBL" id="GBXM01089719">
    <property type="protein sequence ID" value="JAH18858.1"/>
    <property type="molecule type" value="Transcribed_RNA"/>
</dbReference>
<dbReference type="AlphaFoldDB" id="A0A0E9QRZ0"/>
<reference evidence="1" key="1">
    <citation type="submission" date="2014-11" db="EMBL/GenBank/DDBJ databases">
        <authorList>
            <person name="Amaro Gonzalez C."/>
        </authorList>
    </citation>
    <scope>NUCLEOTIDE SEQUENCE</scope>
</reference>
<name>A0A0E9QRZ0_ANGAN</name>
<reference evidence="1" key="2">
    <citation type="journal article" date="2015" name="Fish Shellfish Immunol.">
        <title>Early steps in the European eel (Anguilla anguilla)-Vibrio vulnificus interaction in the gills: Role of the RtxA13 toxin.</title>
        <authorList>
            <person name="Callol A."/>
            <person name="Pajuelo D."/>
            <person name="Ebbesson L."/>
            <person name="Teles M."/>
            <person name="MacKenzie S."/>
            <person name="Amaro C."/>
        </authorList>
    </citation>
    <scope>NUCLEOTIDE SEQUENCE</scope>
</reference>
<evidence type="ECO:0000313" key="1">
    <source>
        <dbReference type="EMBL" id="JAH18858.1"/>
    </source>
</evidence>
<protein>
    <submittedName>
        <fullName evidence="1">Uncharacterized protein</fullName>
    </submittedName>
</protein>
<proteinExistence type="predicted"/>
<accession>A0A0E9QRZ0</accession>